<dbReference type="OMA" id="CVELWIA"/>
<proteinExistence type="predicted"/>
<dbReference type="RefSeq" id="XP_008045644.1">
    <property type="nucleotide sequence ID" value="XM_008047453.1"/>
</dbReference>
<dbReference type="InterPro" id="IPR058913">
    <property type="entry name" value="Integrase_dom_put"/>
</dbReference>
<dbReference type="Proteomes" id="UP000054317">
    <property type="component" value="Unassembled WGS sequence"/>
</dbReference>
<feature type="domain" description="Integrase core" evidence="1">
    <location>
        <begin position="1"/>
        <end position="107"/>
    </location>
</feature>
<evidence type="ECO:0000313" key="2">
    <source>
        <dbReference type="EMBL" id="EIW51496.1"/>
    </source>
</evidence>
<accession>R7S6G9</accession>
<organism evidence="2 3">
    <name type="scientific">Trametes versicolor (strain FP-101664)</name>
    <name type="common">White-rot fungus</name>
    <name type="synonym">Coriolus versicolor</name>
    <dbReference type="NCBI Taxonomy" id="717944"/>
    <lineage>
        <taxon>Eukaryota</taxon>
        <taxon>Fungi</taxon>
        <taxon>Dikarya</taxon>
        <taxon>Basidiomycota</taxon>
        <taxon>Agaricomycotina</taxon>
        <taxon>Agaricomycetes</taxon>
        <taxon>Polyporales</taxon>
        <taxon>Polyporaceae</taxon>
        <taxon>Trametes</taxon>
    </lineage>
</organism>
<dbReference type="EMBL" id="JH711801">
    <property type="protein sequence ID" value="EIW51496.1"/>
    <property type="molecule type" value="Genomic_DNA"/>
</dbReference>
<keyword evidence="3" id="KW-1185">Reference proteome</keyword>
<dbReference type="AlphaFoldDB" id="R7S6G9"/>
<sequence>MEEIRGVGRGSYIWGRSVHNIRIERLWVDVTAGFGNKWKELFRELEALHGLDVDNDAHIWLLQRLFLVAINVDASNWAATWNQHVVARRGGRHMSPMQMYSHGLAEHGQRGIYPPQDSLPTGSSPYADYADYGIDWDALDRPVIRRHHDQHNLHDTTNPFLTDNPSGLSHVEVPDPRCPFSPEQVALLDTRLQILPCFGRKNMRTCVELWIAALQIAQNIM</sequence>
<dbReference type="PANTHER" id="PTHR46791:SF5">
    <property type="entry name" value="CLR5 DOMAIN-CONTAINING PROTEIN-RELATED"/>
    <property type="match status" value="1"/>
</dbReference>
<gene>
    <name evidence="2" type="ORF">TRAVEDRAFT_137344</name>
</gene>
<dbReference type="OrthoDB" id="3252187at2759"/>
<name>R7S6G9_TRAVS</name>
<dbReference type="PANTHER" id="PTHR46791">
    <property type="entry name" value="EXPRESSED PROTEIN"/>
    <property type="match status" value="1"/>
</dbReference>
<dbReference type="KEGG" id="tvs:TRAVEDRAFT_137344"/>
<evidence type="ECO:0000259" key="1">
    <source>
        <dbReference type="Pfam" id="PF24764"/>
    </source>
</evidence>
<dbReference type="Pfam" id="PF24764">
    <property type="entry name" value="rva_4"/>
    <property type="match status" value="1"/>
</dbReference>
<evidence type="ECO:0000313" key="3">
    <source>
        <dbReference type="Proteomes" id="UP000054317"/>
    </source>
</evidence>
<reference evidence="3" key="1">
    <citation type="journal article" date="2012" name="Science">
        <title>The Paleozoic origin of enzymatic lignin decomposition reconstructed from 31 fungal genomes.</title>
        <authorList>
            <person name="Floudas D."/>
            <person name="Binder M."/>
            <person name="Riley R."/>
            <person name="Barry K."/>
            <person name="Blanchette R.A."/>
            <person name="Henrissat B."/>
            <person name="Martinez A.T."/>
            <person name="Otillar R."/>
            <person name="Spatafora J.W."/>
            <person name="Yadav J.S."/>
            <person name="Aerts A."/>
            <person name="Benoit I."/>
            <person name="Boyd A."/>
            <person name="Carlson A."/>
            <person name="Copeland A."/>
            <person name="Coutinho P.M."/>
            <person name="de Vries R.P."/>
            <person name="Ferreira P."/>
            <person name="Findley K."/>
            <person name="Foster B."/>
            <person name="Gaskell J."/>
            <person name="Glotzer D."/>
            <person name="Gorecki P."/>
            <person name="Heitman J."/>
            <person name="Hesse C."/>
            <person name="Hori C."/>
            <person name="Igarashi K."/>
            <person name="Jurgens J.A."/>
            <person name="Kallen N."/>
            <person name="Kersten P."/>
            <person name="Kohler A."/>
            <person name="Kuees U."/>
            <person name="Kumar T.K.A."/>
            <person name="Kuo A."/>
            <person name="LaButti K."/>
            <person name="Larrondo L.F."/>
            <person name="Lindquist E."/>
            <person name="Ling A."/>
            <person name="Lombard V."/>
            <person name="Lucas S."/>
            <person name="Lundell T."/>
            <person name="Martin R."/>
            <person name="McLaughlin D.J."/>
            <person name="Morgenstern I."/>
            <person name="Morin E."/>
            <person name="Murat C."/>
            <person name="Nagy L.G."/>
            <person name="Nolan M."/>
            <person name="Ohm R.A."/>
            <person name="Patyshakuliyeva A."/>
            <person name="Rokas A."/>
            <person name="Ruiz-Duenas F.J."/>
            <person name="Sabat G."/>
            <person name="Salamov A."/>
            <person name="Samejima M."/>
            <person name="Schmutz J."/>
            <person name="Slot J.C."/>
            <person name="St John F."/>
            <person name="Stenlid J."/>
            <person name="Sun H."/>
            <person name="Sun S."/>
            <person name="Syed K."/>
            <person name="Tsang A."/>
            <person name="Wiebenga A."/>
            <person name="Young D."/>
            <person name="Pisabarro A."/>
            <person name="Eastwood D.C."/>
            <person name="Martin F."/>
            <person name="Cullen D."/>
            <person name="Grigoriev I.V."/>
            <person name="Hibbett D.S."/>
        </authorList>
    </citation>
    <scope>NUCLEOTIDE SEQUENCE [LARGE SCALE GENOMIC DNA]</scope>
    <source>
        <strain evidence="3">FP-101664</strain>
    </source>
</reference>
<protein>
    <recommendedName>
        <fullName evidence="1">Integrase core domain-containing protein</fullName>
    </recommendedName>
</protein>
<dbReference type="GeneID" id="19408973"/>